<name>A0A0R3TDR7_RODNA</name>
<protein>
    <submittedName>
        <fullName evidence="4">Ras-GEF domain-containing protein</fullName>
    </submittedName>
</protein>
<organism evidence="4">
    <name type="scientific">Rodentolepis nana</name>
    <name type="common">Dwarf tapeworm</name>
    <name type="synonym">Hymenolepis nana</name>
    <dbReference type="NCBI Taxonomy" id="102285"/>
    <lineage>
        <taxon>Eukaryota</taxon>
        <taxon>Metazoa</taxon>
        <taxon>Spiralia</taxon>
        <taxon>Lophotrochozoa</taxon>
        <taxon>Platyhelminthes</taxon>
        <taxon>Cestoda</taxon>
        <taxon>Eucestoda</taxon>
        <taxon>Cyclophyllidea</taxon>
        <taxon>Hymenolepididae</taxon>
        <taxon>Rodentolepis</taxon>
    </lineage>
</organism>
<evidence type="ECO:0000313" key="2">
    <source>
        <dbReference type="EMBL" id="VDO01064.1"/>
    </source>
</evidence>
<gene>
    <name evidence="2" type="ORF">HNAJ_LOCUS5204</name>
</gene>
<keyword evidence="3" id="KW-1185">Reference proteome</keyword>
<feature type="region of interest" description="Disordered" evidence="1">
    <location>
        <begin position="75"/>
        <end position="156"/>
    </location>
</feature>
<evidence type="ECO:0000313" key="4">
    <source>
        <dbReference type="WBParaSite" id="HNAJ_0000520601-mRNA-1"/>
    </source>
</evidence>
<evidence type="ECO:0000256" key="1">
    <source>
        <dbReference type="SAM" id="MobiDB-lite"/>
    </source>
</evidence>
<proteinExistence type="predicted"/>
<dbReference type="AlphaFoldDB" id="A0A0R3TDR7"/>
<dbReference type="OrthoDB" id="10033291at2759"/>
<sequence>AGARKVTKLCRLFGSASVGADTVRQIREAQASLFDRLDWTGNAISQALTAGTPPTESPIVTNTNGAIRLTQAQPYVDRGESRASAMTPAKEHDILDSNSMDSSVGRNNSSVIDSDVEGERDVTSPSGLSSLNNDDEIRSAPGEEEDTGFGSSNSGVSTKCAQQRVESVFYCRFLVGLTKLIIEEFVNNRELLINWETGTQLVNLVKALRKWMHNAGVQHYNDALQLLNDFALLMATPRQELASKGSWETFPPPKSDVVV</sequence>
<reference evidence="4" key="1">
    <citation type="submission" date="2017-02" db="UniProtKB">
        <authorList>
            <consortium name="WormBaseParasite"/>
        </authorList>
    </citation>
    <scope>IDENTIFICATION</scope>
</reference>
<dbReference type="Proteomes" id="UP000278807">
    <property type="component" value="Unassembled WGS sequence"/>
</dbReference>
<feature type="compositionally biased region" description="Polar residues" evidence="1">
    <location>
        <begin position="96"/>
        <end position="112"/>
    </location>
</feature>
<dbReference type="EMBL" id="UZAE01004218">
    <property type="protein sequence ID" value="VDO01064.1"/>
    <property type="molecule type" value="Genomic_DNA"/>
</dbReference>
<accession>A0A0R3TDR7</accession>
<dbReference type="WBParaSite" id="HNAJ_0000520601-mRNA-1">
    <property type="protein sequence ID" value="HNAJ_0000520601-mRNA-1"/>
    <property type="gene ID" value="HNAJ_0000520601"/>
</dbReference>
<evidence type="ECO:0000313" key="3">
    <source>
        <dbReference type="Proteomes" id="UP000278807"/>
    </source>
</evidence>
<reference evidence="2 3" key="2">
    <citation type="submission" date="2018-11" db="EMBL/GenBank/DDBJ databases">
        <authorList>
            <consortium name="Pathogen Informatics"/>
        </authorList>
    </citation>
    <scope>NUCLEOTIDE SEQUENCE [LARGE SCALE GENOMIC DNA]</scope>
</reference>
<feature type="compositionally biased region" description="Polar residues" evidence="1">
    <location>
        <begin position="123"/>
        <end position="132"/>
    </location>
</feature>